<dbReference type="Proteomes" id="UP001166286">
    <property type="component" value="Unassembled WGS sequence"/>
</dbReference>
<organism evidence="4 5">
    <name type="scientific">Cladonia borealis</name>
    <dbReference type="NCBI Taxonomy" id="184061"/>
    <lineage>
        <taxon>Eukaryota</taxon>
        <taxon>Fungi</taxon>
        <taxon>Dikarya</taxon>
        <taxon>Ascomycota</taxon>
        <taxon>Pezizomycotina</taxon>
        <taxon>Lecanoromycetes</taxon>
        <taxon>OSLEUM clade</taxon>
        <taxon>Lecanoromycetidae</taxon>
        <taxon>Lecanorales</taxon>
        <taxon>Lecanorineae</taxon>
        <taxon>Cladoniaceae</taxon>
        <taxon>Cladonia</taxon>
    </lineage>
</organism>
<gene>
    <name evidence="4" type="ORF">JMJ35_001617</name>
</gene>
<dbReference type="EMBL" id="JAFEKC020000003">
    <property type="protein sequence ID" value="KAK0515583.1"/>
    <property type="molecule type" value="Genomic_DNA"/>
</dbReference>
<dbReference type="PANTHER" id="PTHR35043:SF7">
    <property type="entry name" value="TRANSCRIPTION FACTOR DOMAIN-CONTAINING PROTEIN"/>
    <property type="match status" value="1"/>
</dbReference>
<feature type="transmembrane region" description="Helical" evidence="2">
    <location>
        <begin position="48"/>
        <end position="68"/>
    </location>
</feature>
<evidence type="ECO:0000256" key="3">
    <source>
        <dbReference type="SAM" id="SignalP"/>
    </source>
</evidence>
<dbReference type="AlphaFoldDB" id="A0AA39R652"/>
<feature type="transmembrane region" description="Helical" evidence="2">
    <location>
        <begin position="688"/>
        <end position="715"/>
    </location>
</feature>
<protein>
    <submittedName>
        <fullName evidence="4">Uncharacterized protein</fullName>
    </submittedName>
</protein>
<feature type="signal peptide" evidence="3">
    <location>
        <begin position="1"/>
        <end position="19"/>
    </location>
</feature>
<evidence type="ECO:0000313" key="4">
    <source>
        <dbReference type="EMBL" id="KAK0515583.1"/>
    </source>
</evidence>
<comment type="caution">
    <text evidence="4">The sequence shown here is derived from an EMBL/GenBank/DDBJ whole genome shotgun (WGS) entry which is preliminary data.</text>
</comment>
<keyword evidence="2" id="KW-0812">Transmembrane</keyword>
<evidence type="ECO:0000256" key="1">
    <source>
        <dbReference type="SAM" id="MobiDB-lite"/>
    </source>
</evidence>
<reference evidence="4" key="1">
    <citation type="submission" date="2023-03" db="EMBL/GenBank/DDBJ databases">
        <title>Complete genome of Cladonia borealis.</title>
        <authorList>
            <person name="Park H."/>
        </authorList>
    </citation>
    <scope>NUCLEOTIDE SEQUENCE</scope>
    <source>
        <strain evidence="4">ANT050790</strain>
    </source>
</reference>
<sequence length="744" mass="84394">MATLVLFLNLCGLPRRALAAPTQAPTQNFTALRTEIAPSWVPDPENRGTWSLLYSCVFTLVLCVWTAIHLNVPSYHESQISQWSRKLKWVLLAIIAPEIGVYTAFEQYLQAKELIRELAEISVKRGRKGCCRTDQSEQESDPEKAASKRRVFSLIHGYFAVMGGLAVDVSDIDDQLRSVTLTPAGLKLLAERGHFIEVSDDDIRDKSKADIFAKCLVILQVTWLAVQTISRKAAGYPLSPLEIHTLVHAACALVMYILWFRKPLDVQAPVIVSKAGFEDLIALMLMQNSRIGTTWYSHLDPPEDFKPIDVKSPRSEASFLMFDDSALSRRDEGSSSCGGHSTPSTPNNEEVADKGVLHALAETCDNCLNLPNSKCQEARTSDAGALSSQITWRPLAGIRCGPPPDVRAVCGLRSGDFTTEGIGLQPLMTRSSYHDRYIPLPWWCCFLSFLHPCPLEPVLPAQVSHALKQRLPTYWHEKPEKKKPRYWHEIHLSLSEQDRKRWKLAGDAFLKEIEIQGVSDPGNGRYWNFEIAELFNFRDSKDDTINGWPRIKPLLARRCRNLHEFDPQTSYTLLLTLWILGSLYGGIHLALWNYDFPSRAETFLWRVSAATLGSMPVLFLLVMLLVAVLDEYDDYIKRREFRRAQESHENDAFQRAPPSSSSTNWLRKIFAGFCSGVRDIWESWAEDMFWMVVILMFGLVIWTAMLLYVFARIFIVVESFISLRHVPIGVYEGGLGWSKYIPHL</sequence>
<feature type="transmembrane region" description="Helical" evidence="2">
    <location>
        <begin position="571"/>
        <end position="591"/>
    </location>
</feature>
<keyword evidence="2" id="KW-1133">Transmembrane helix</keyword>
<keyword evidence="5" id="KW-1185">Reference proteome</keyword>
<keyword evidence="3" id="KW-0732">Signal</keyword>
<feature type="region of interest" description="Disordered" evidence="1">
    <location>
        <begin position="327"/>
        <end position="350"/>
    </location>
</feature>
<feature type="compositionally biased region" description="Polar residues" evidence="1">
    <location>
        <begin position="334"/>
        <end position="348"/>
    </location>
</feature>
<feature type="transmembrane region" description="Helical" evidence="2">
    <location>
        <begin position="603"/>
        <end position="629"/>
    </location>
</feature>
<feature type="chain" id="PRO_5041417904" evidence="3">
    <location>
        <begin position="20"/>
        <end position="744"/>
    </location>
</feature>
<name>A0AA39R652_9LECA</name>
<evidence type="ECO:0000256" key="2">
    <source>
        <dbReference type="SAM" id="Phobius"/>
    </source>
</evidence>
<evidence type="ECO:0000313" key="5">
    <source>
        <dbReference type="Proteomes" id="UP001166286"/>
    </source>
</evidence>
<proteinExistence type="predicted"/>
<accession>A0AA39R652</accession>
<keyword evidence="2" id="KW-0472">Membrane</keyword>
<dbReference type="PANTHER" id="PTHR35043">
    <property type="entry name" value="TRANSCRIPTION FACTOR DOMAIN-CONTAINING PROTEIN"/>
    <property type="match status" value="1"/>
</dbReference>